<reference evidence="3" key="2">
    <citation type="submission" date="2023-01" db="EMBL/GenBank/DDBJ databases">
        <authorList>
            <person name="Sun Q."/>
            <person name="Evtushenko L."/>
        </authorList>
    </citation>
    <scope>NUCLEOTIDE SEQUENCE</scope>
    <source>
        <strain evidence="3">VKM Ac-1020</strain>
    </source>
</reference>
<dbReference type="Gene3D" id="1.10.10.10">
    <property type="entry name" value="Winged helix-like DNA-binding domain superfamily/Winged helix DNA-binding domain"/>
    <property type="match status" value="1"/>
</dbReference>
<dbReference type="SUPFAM" id="SSF46785">
    <property type="entry name" value="Winged helix' DNA-binding domain"/>
    <property type="match status" value="1"/>
</dbReference>
<dbReference type="PANTHER" id="PTHR43252">
    <property type="entry name" value="TRANSCRIPTIONAL REGULATOR YQJI"/>
    <property type="match status" value="1"/>
</dbReference>
<evidence type="ECO:0000259" key="2">
    <source>
        <dbReference type="Pfam" id="PF10400"/>
    </source>
</evidence>
<gene>
    <name evidence="3" type="ORF">GCM10017576_12220</name>
</gene>
<evidence type="ECO:0000259" key="1">
    <source>
        <dbReference type="Pfam" id="PF03551"/>
    </source>
</evidence>
<dbReference type="Pfam" id="PF03551">
    <property type="entry name" value="PadR"/>
    <property type="match status" value="1"/>
</dbReference>
<evidence type="ECO:0000313" key="3">
    <source>
        <dbReference type="EMBL" id="GLJ61093.1"/>
    </source>
</evidence>
<dbReference type="AlphaFoldDB" id="A0A9W6LWC7"/>
<keyword evidence="4" id="KW-1185">Reference proteome</keyword>
<dbReference type="PANTHER" id="PTHR43252:SF6">
    <property type="entry name" value="NEGATIVE TRANSCRIPTION REGULATOR PADR"/>
    <property type="match status" value="1"/>
</dbReference>
<evidence type="ECO:0000313" key="4">
    <source>
        <dbReference type="Proteomes" id="UP001142462"/>
    </source>
</evidence>
<name>A0A9W6LWC7_9MICO</name>
<sequence>MSVRHGLLAILDQGPCYGYQLRTEFARRTGGTRTLNVGQIYNTLERLERDGLVERVEPDAQGHVYWSITPAGREAAHLWLETPVDPSDRDALAVKLALAATLPGVDAGAVLRAEREAVDARIEGLRAAVYPGAEQEGPERVAWSLISDALLFSAEADARWLAHAEERLAAHPDHALALDLSTERPKRGRPARPVAAV</sequence>
<dbReference type="InterPro" id="IPR018309">
    <property type="entry name" value="Tscrpt_reg_PadR_C"/>
</dbReference>
<reference evidence="3" key="1">
    <citation type="journal article" date="2014" name="Int. J. Syst. Evol. Microbiol.">
        <title>Complete genome sequence of Corynebacterium casei LMG S-19264T (=DSM 44701T), isolated from a smear-ripened cheese.</title>
        <authorList>
            <consortium name="US DOE Joint Genome Institute (JGI-PGF)"/>
            <person name="Walter F."/>
            <person name="Albersmeier A."/>
            <person name="Kalinowski J."/>
            <person name="Ruckert C."/>
        </authorList>
    </citation>
    <scope>NUCLEOTIDE SEQUENCE</scope>
    <source>
        <strain evidence="3">VKM Ac-1020</strain>
    </source>
</reference>
<protein>
    <submittedName>
        <fullName evidence="3">Transcriptional regulator</fullName>
    </submittedName>
</protein>
<dbReference type="InterPro" id="IPR036390">
    <property type="entry name" value="WH_DNA-bd_sf"/>
</dbReference>
<comment type="caution">
    <text evidence="3">The sequence shown here is derived from an EMBL/GenBank/DDBJ whole genome shotgun (WGS) entry which is preliminary data.</text>
</comment>
<dbReference type="Pfam" id="PF10400">
    <property type="entry name" value="Vir_act_alpha_C"/>
    <property type="match status" value="1"/>
</dbReference>
<proteinExistence type="predicted"/>
<dbReference type="InterPro" id="IPR005149">
    <property type="entry name" value="Tscrpt_reg_PadR_N"/>
</dbReference>
<feature type="domain" description="Transcription regulator PadR N-terminal" evidence="1">
    <location>
        <begin position="7"/>
        <end position="76"/>
    </location>
</feature>
<accession>A0A9W6LWC7</accession>
<feature type="domain" description="Transcription regulator PadR C-terminal" evidence="2">
    <location>
        <begin position="89"/>
        <end position="168"/>
    </location>
</feature>
<dbReference type="EMBL" id="BSEJ01000004">
    <property type="protein sequence ID" value="GLJ61093.1"/>
    <property type="molecule type" value="Genomic_DNA"/>
</dbReference>
<dbReference type="RefSeq" id="WP_271172801.1">
    <property type="nucleotide sequence ID" value="NZ_BSEJ01000004.1"/>
</dbReference>
<organism evidence="3 4">
    <name type="scientific">Microbacterium barkeri</name>
    <dbReference type="NCBI Taxonomy" id="33917"/>
    <lineage>
        <taxon>Bacteria</taxon>
        <taxon>Bacillati</taxon>
        <taxon>Actinomycetota</taxon>
        <taxon>Actinomycetes</taxon>
        <taxon>Micrococcales</taxon>
        <taxon>Microbacteriaceae</taxon>
        <taxon>Microbacterium</taxon>
    </lineage>
</organism>
<dbReference type="Proteomes" id="UP001142462">
    <property type="component" value="Unassembled WGS sequence"/>
</dbReference>
<dbReference type="InterPro" id="IPR036388">
    <property type="entry name" value="WH-like_DNA-bd_sf"/>
</dbReference>